<feature type="domain" description="Rap1a immunity protein" evidence="3">
    <location>
        <begin position="126"/>
        <end position="193"/>
    </location>
</feature>
<organism evidence="4 5">
    <name type="scientific">Chitinimonas viridis</name>
    <dbReference type="NCBI Taxonomy" id="664880"/>
    <lineage>
        <taxon>Bacteria</taxon>
        <taxon>Pseudomonadati</taxon>
        <taxon>Pseudomonadota</taxon>
        <taxon>Betaproteobacteria</taxon>
        <taxon>Neisseriales</taxon>
        <taxon>Chitinibacteraceae</taxon>
        <taxon>Chitinimonas</taxon>
    </lineage>
</organism>
<protein>
    <submittedName>
        <fullName evidence="4">Rap1a/Tai family immunity protein</fullName>
    </submittedName>
</protein>
<evidence type="ECO:0000313" key="4">
    <source>
        <dbReference type="EMBL" id="MDN3579210.1"/>
    </source>
</evidence>
<name>A0ABT8BAZ6_9NEIS</name>
<keyword evidence="5" id="KW-1185">Reference proteome</keyword>
<reference evidence="4" key="1">
    <citation type="journal article" date="2014" name="Int. J. Syst. Evol. Microbiol.">
        <title>Complete genome of a new Firmicutes species belonging to the dominant human colonic microbiota ('Ruminococcus bicirculans') reveals two chromosomes and a selective capacity to utilize plant glucans.</title>
        <authorList>
            <consortium name="NISC Comparative Sequencing Program"/>
            <person name="Wegmann U."/>
            <person name="Louis P."/>
            <person name="Goesmann A."/>
            <person name="Henrissat B."/>
            <person name="Duncan S.H."/>
            <person name="Flint H.J."/>
        </authorList>
    </citation>
    <scope>NUCLEOTIDE SEQUENCE</scope>
    <source>
        <strain evidence="4">CECT 7703</strain>
    </source>
</reference>
<dbReference type="EMBL" id="JAUFPU010000023">
    <property type="protein sequence ID" value="MDN3579210.1"/>
    <property type="molecule type" value="Genomic_DNA"/>
</dbReference>
<sequence length="197" mass="20594">MNRMILRTAAGLVLAWLALPLSAAPATTPAATPQPAAAPASKTAKPAKAVEAKKADVNKVDAKKVDAKKADKAEAKKAEAKSKSGSTAYNRYAPIGTFRVSVARLLDFADGNGMTPPPDGPSTTTIRLAKDQADIYLSGVLDSGEGVNWCTGRPGVATAEVHAEIVRSLRRIKQRDSSAAVAVGNVAKERFPCKRTT</sequence>
<evidence type="ECO:0000259" key="3">
    <source>
        <dbReference type="Pfam" id="PF18602"/>
    </source>
</evidence>
<dbReference type="RefSeq" id="WP_290334528.1">
    <property type="nucleotide sequence ID" value="NZ_JAUFPU010000023.1"/>
</dbReference>
<evidence type="ECO:0000256" key="1">
    <source>
        <dbReference type="SAM" id="MobiDB-lite"/>
    </source>
</evidence>
<keyword evidence="2" id="KW-0732">Signal</keyword>
<dbReference type="InterPro" id="IPR041238">
    <property type="entry name" value="Rap1a"/>
</dbReference>
<feature type="signal peptide" evidence="2">
    <location>
        <begin position="1"/>
        <end position="23"/>
    </location>
</feature>
<feature type="compositionally biased region" description="Low complexity" evidence="1">
    <location>
        <begin position="26"/>
        <end position="47"/>
    </location>
</feature>
<gene>
    <name evidence="4" type="ORF">QWZ03_20790</name>
</gene>
<dbReference type="Pfam" id="PF18602">
    <property type="entry name" value="Rap1a"/>
    <property type="match status" value="1"/>
</dbReference>
<proteinExistence type="predicted"/>
<comment type="caution">
    <text evidence="4">The sequence shown here is derived from an EMBL/GenBank/DDBJ whole genome shotgun (WGS) entry which is preliminary data.</text>
</comment>
<evidence type="ECO:0000256" key="2">
    <source>
        <dbReference type="SAM" id="SignalP"/>
    </source>
</evidence>
<accession>A0ABT8BAZ6</accession>
<feature type="chain" id="PRO_5045959036" evidence="2">
    <location>
        <begin position="24"/>
        <end position="197"/>
    </location>
</feature>
<dbReference type="Gene3D" id="1.10.890.40">
    <property type="match status" value="1"/>
</dbReference>
<evidence type="ECO:0000313" key="5">
    <source>
        <dbReference type="Proteomes" id="UP001180081"/>
    </source>
</evidence>
<feature type="compositionally biased region" description="Basic and acidic residues" evidence="1">
    <location>
        <begin position="48"/>
        <end position="82"/>
    </location>
</feature>
<feature type="region of interest" description="Disordered" evidence="1">
    <location>
        <begin position="26"/>
        <end position="83"/>
    </location>
</feature>
<dbReference type="Proteomes" id="UP001180081">
    <property type="component" value="Unassembled WGS sequence"/>
</dbReference>
<reference evidence="4" key="2">
    <citation type="submission" date="2023-06" db="EMBL/GenBank/DDBJ databases">
        <authorList>
            <person name="Lucena T."/>
            <person name="Sun Q."/>
        </authorList>
    </citation>
    <scope>NUCLEOTIDE SEQUENCE</scope>
    <source>
        <strain evidence="4">CECT 7703</strain>
    </source>
</reference>